<dbReference type="Proteomes" id="UP000799764">
    <property type="component" value="Unassembled WGS sequence"/>
</dbReference>
<accession>A0A9P4PIV5</accession>
<sequence>MGATGSHHEKSQTRARSTTESVLRACLAVNQHHADRALRDMERADPEEDEGAYVDLISMDEEEEYTSVALQAIFPRAFSLLAGLDWEGADAGMDGVFDG</sequence>
<dbReference type="AlphaFoldDB" id="A0A9P4PIV5"/>
<keyword evidence="2" id="KW-1185">Reference proteome</keyword>
<evidence type="ECO:0000313" key="2">
    <source>
        <dbReference type="Proteomes" id="UP000799764"/>
    </source>
</evidence>
<gene>
    <name evidence="1" type="ORF">P171DRAFT_472763</name>
</gene>
<comment type="caution">
    <text evidence="1">The sequence shown here is derived from an EMBL/GenBank/DDBJ whole genome shotgun (WGS) entry which is preliminary data.</text>
</comment>
<protein>
    <submittedName>
        <fullName evidence="1">Uncharacterized protein</fullName>
    </submittedName>
</protein>
<reference evidence="1" key="1">
    <citation type="journal article" date="2020" name="Stud. Mycol.">
        <title>101 Dothideomycetes genomes: a test case for predicting lifestyles and emergence of pathogens.</title>
        <authorList>
            <person name="Haridas S."/>
            <person name="Albert R."/>
            <person name="Binder M."/>
            <person name="Bloem J."/>
            <person name="Labutti K."/>
            <person name="Salamov A."/>
            <person name="Andreopoulos B."/>
            <person name="Baker S."/>
            <person name="Barry K."/>
            <person name="Bills G."/>
            <person name="Bluhm B."/>
            <person name="Cannon C."/>
            <person name="Castanera R."/>
            <person name="Culley D."/>
            <person name="Daum C."/>
            <person name="Ezra D."/>
            <person name="Gonzalez J."/>
            <person name="Henrissat B."/>
            <person name="Kuo A."/>
            <person name="Liang C."/>
            <person name="Lipzen A."/>
            <person name="Lutzoni F."/>
            <person name="Magnuson J."/>
            <person name="Mondo S."/>
            <person name="Nolan M."/>
            <person name="Ohm R."/>
            <person name="Pangilinan J."/>
            <person name="Park H.-J."/>
            <person name="Ramirez L."/>
            <person name="Alfaro M."/>
            <person name="Sun H."/>
            <person name="Tritt A."/>
            <person name="Yoshinaga Y."/>
            <person name="Zwiers L.-H."/>
            <person name="Turgeon B."/>
            <person name="Goodwin S."/>
            <person name="Spatafora J."/>
            <person name="Crous P."/>
            <person name="Grigoriev I."/>
        </authorList>
    </citation>
    <scope>NUCLEOTIDE SEQUENCE</scope>
    <source>
        <strain evidence="1">CBS 690.94</strain>
    </source>
</reference>
<dbReference type="EMBL" id="MU001500">
    <property type="protein sequence ID" value="KAF2444762.1"/>
    <property type="molecule type" value="Genomic_DNA"/>
</dbReference>
<evidence type="ECO:0000313" key="1">
    <source>
        <dbReference type="EMBL" id="KAF2444762.1"/>
    </source>
</evidence>
<name>A0A9P4PIV5_9PLEO</name>
<proteinExistence type="predicted"/>
<organism evidence="1 2">
    <name type="scientific">Karstenula rhodostoma CBS 690.94</name>
    <dbReference type="NCBI Taxonomy" id="1392251"/>
    <lineage>
        <taxon>Eukaryota</taxon>
        <taxon>Fungi</taxon>
        <taxon>Dikarya</taxon>
        <taxon>Ascomycota</taxon>
        <taxon>Pezizomycotina</taxon>
        <taxon>Dothideomycetes</taxon>
        <taxon>Pleosporomycetidae</taxon>
        <taxon>Pleosporales</taxon>
        <taxon>Massarineae</taxon>
        <taxon>Didymosphaeriaceae</taxon>
        <taxon>Karstenula</taxon>
    </lineage>
</organism>